<name>A0A4P6UT85_9BACL</name>
<dbReference type="SUPFAM" id="SSF54427">
    <property type="entry name" value="NTF2-like"/>
    <property type="match status" value="1"/>
</dbReference>
<dbReference type="InterPro" id="IPR032710">
    <property type="entry name" value="NTF2-like_dom_sf"/>
</dbReference>
<evidence type="ECO:0000259" key="1">
    <source>
        <dbReference type="Pfam" id="PF14534"/>
    </source>
</evidence>
<reference evidence="2 3" key="1">
    <citation type="submission" date="2019-02" db="EMBL/GenBank/DDBJ databases">
        <title>Ureibacillus thermophilus.</title>
        <authorList>
            <person name="Sunny J.S."/>
            <person name="Natarajan A."/>
            <person name="Saleena L.M."/>
        </authorList>
    </citation>
    <scope>NUCLEOTIDE SEQUENCE [LARGE SCALE GENOMIC DNA]</scope>
    <source>
        <strain evidence="2 3">LM102</strain>
    </source>
</reference>
<protein>
    <recommendedName>
        <fullName evidence="1">DUF4440 domain-containing protein</fullName>
    </recommendedName>
</protein>
<organism evidence="2 3">
    <name type="scientific">Ureibacillus thermophilus</name>
    <dbReference type="NCBI Taxonomy" id="367743"/>
    <lineage>
        <taxon>Bacteria</taxon>
        <taxon>Bacillati</taxon>
        <taxon>Bacillota</taxon>
        <taxon>Bacilli</taxon>
        <taxon>Bacillales</taxon>
        <taxon>Caryophanaceae</taxon>
        <taxon>Ureibacillus</taxon>
    </lineage>
</organism>
<dbReference type="KEGG" id="uth:DKZ56_05365"/>
<dbReference type="Proteomes" id="UP000291151">
    <property type="component" value="Chromosome"/>
</dbReference>
<dbReference type="EMBL" id="CP036528">
    <property type="protein sequence ID" value="QBK25331.1"/>
    <property type="molecule type" value="Genomic_DNA"/>
</dbReference>
<sequence length="232" mass="26385">MGHRFIDCNIIWRYSSYTRTLQSEEDGGAKKNVDRNGNETYATILRGEVISVMKKWLILVVAAIFLLTACKDTDESKKTPSESEENAAEQSDDSVGFEMVGDQFMEAENIPADEKVKILAAFDEYINSFNARDIERYGNVLSEKATGFDYEEEIEVVKETFKNHDVTLVPSDATIIKYSDNEAQVAANIDYHVKEHGTDATLNRTVRQVTIFVKENDDWKITRIVGMEKMDQ</sequence>
<feature type="domain" description="DUF4440" evidence="1">
    <location>
        <begin position="118"/>
        <end position="221"/>
    </location>
</feature>
<dbReference type="Gene3D" id="3.10.450.50">
    <property type="match status" value="1"/>
</dbReference>
<keyword evidence="3" id="KW-1185">Reference proteome</keyword>
<dbReference type="AlphaFoldDB" id="A0A4P6UT85"/>
<dbReference type="InterPro" id="IPR027843">
    <property type="entry name" value="DUF4440"/>
</dbReference>
<accession>A0A4P6UT85</accession>
<dbReference type="Pfam" id="PF14534">
    <property type="entry name" value="DUF4440"/>
    <property type="match status" value="1"/>
</dbReference>
<proteinExistence type="predicted"/>
<gene>
    <name evidence="2" type="ORF">DKZ56_05365</name>
</gene>
<evidence type="ECO:0000313" key="2">
    <source>
        <dbReference type="EMBL" id="QBK25331.1"/>
    </source>
</evidence>
<evidence type="ECO:0000313" key="3">
    <source>
        <dbReference type="Proteomes" id="UP000291151"/>
    </source>
</evidence>